<gene>
    <name evidence="1" type="ORF">SSS_3069</name>
</gene>
<dbReference type="EnsemblMetazoa" id="SSS_3069s_mrna">
    <property type="protein sequence ID" value="KAF7495955.1"/>
    <property type="gene ID" value="SSS_3069"/>
</dbReference>
<evidence type="ECO:0000313" key="2">
    <source>
        <dbReference type="EnsemblMetazoa" id="KAF7495955.1"/>
    </source>
</evidence>
<dbReference type="Proteomes" id="UP000070412">
    <property type="component" value="Unassembled WGS sequence"/>
</dbReference>
<keyword evidence="3" id="KW-1185">Reference proteome</keyword>
<name>A0A834REX1_SARSC</name>
<reference evidence="1" key="2">
    <citation type="submission" date="2020-01" db="EMBL/GenBank/DDBJ databases">
        <authorList>
            <person name="Korhonen P.K.K."/>
            <person name="Guangxu M.G."/>
            <person name="Wang T.W."/>
            <person name="Stroehlein A.J.S."/>
            <person name="Young N.D."/>
            <person name="Ang C.-S.A."/>
            <person name="Fernando D.W.F."/>
            <person name="Lu H.L."/>
            <person name="Taylor S.T."/>
            <person name="Ehtesham M.E.M."/>
            <person name="Najaraj S.H.N."/>
            <person name="Harsha G.H.G."/>
            <person name="Madugundu A.M."/>
            <person name="Renuse S.R."/>
            <person name="Holt D.H."/>
            <person name="Pandey A.P."/>
            <person name="Papenfuss A.P."/>
            <person name="Gasser R.B.G."/>
            <person name="Fischer K.F."/>
        </authorList>
    </citation>
    <scope>NUCLEOTIDE SEQUENCE</scope>
    <source>
        <strain evidence="1">SSS_KF_BRIS2020</strain>
    </source>
</reference>
<evidence type="ECO:0000313" key="1">
    <source>
        <dbReference type="EMBL" id="KAF7495955.1"/>
    </source>
</evidence>
<organism evidence="1">
    <name type="scientific">Sarcoptes scabiei</name>
    <name type="common">Itch mite</name>
    <name type="synonym">Acarus scabiei</name>
    <dbReference type="NCBI Taxonomy" id="52283"/>
    <lineage>
        <taxon>Eukaryota</taxon>
        <taxon>Metazoa</taxon>
        <taxon>Ecdysozoa</taxon>
        <taxon>Arthropoda</taxon>
        <taxon>Chelicerata</taxon>
        <taxon>Arachnida</taxon>
        <taxon>Acari</taxon>
        <taxon>Acariformes</taxon>
        <taxon>Sarcoptiformes</taxon>
        <taxon>Astigmata</taxon>
        <taxon>Psoroptidia</taxon>
        <taxon>Sarcoptoidea</taxon>
        <taxon>Sarcoptidae</taxon>
        <taxon>Sarcoptinae</taxon>
        <taxon>Sarcoptes</taxon>
    </lineage>
</organism>
<sequence length="102" mass="12046">MDGYADLWIQIQQVDSDGLIHLLHRRYIKYIKNNAKSMEKKSPKKSLRFGLRRKVTEKKSPIWFTEKSHREKVSDLVYGEKSPRKSLRKKVSDLVYGIKSPI</sequence>
<reference evidence="2" key="3">
    <citation type="submission" date="2022-06" db="UniProtKB">
        <authorList>
            <consortium name="EnsemblMetazoa"/>
        </authorList>
    </citation>
    <scope>IDENTIFICATION</scope>
</reference>
<dbReference type="AlphaFoldDB" id="A0A834REX1"/>
<protein>
    <submittedName>
        <fullName evidence="1 2">Uncharacterized protein</fullName>
    </submittedName>
</protein>
<dbReference type="EMBL" id="WVUK01000043">
    <property type="protein sequence ID" value="KAF7495955.1"/>
    <property type="molecule type" value="Genomic_DNA"/>
</dbReference>
<accession>A0A834REX1</accession>
<proteinExistence type="predicted"/>
<evidence type="ECO:0000313" key="3">
    <source>
        <dbReference type="Proteomes" id="UP000070412"/>
    </source>
</evidence>
<reference evidence="3" key="1">
    <citation type="journal article" date="2020" name="PLoS Negl. Trop. Dis.">
        <title>High-quality nuclear genome for Sarcoptes scabiei-A critical resource for a neglected parasite.</title>
        <authorList>
            <person name="Korhonen P.K."/>
            <person name="Gasser R.B."/>
            <person name="Ma G."/>
            <person name="Wang T."/>
            <person name="Stroehlein A.J."/>
            <person name="Young N.D."/>
            <person name="Ang C.S."/>
            <person name="Fernando D.D."/>
            <person name="Lu H.C."/>
            <person name="Taylor S."/>
            <person name="Reynolds S.L."/>
            <person name="Mofiz E."/>
            <person name="Najaraj S.H."/>
            <person name="Gowda H."/>
            <person name="Madugundu A."/>
            <person name="Renuse S."/>
            <person name="Holt D."/>
            <person name="Pandey A."/>
            <person name="Papenfuss A.T."/>
            <person name="Fischer K."/>
        </authorList>
    </citation>
    <scope>NUCLEOTIDE SEQUENCE [LARGE SCALE GENOMIC DNA]</scope>
</reference>